<protein>
    <submittedName>
        <fullName evidence="1">Uncharacterized protein</fullName>
    </submittedName>
</protein>
<dbReference type="InterPro" id="IPR026750">
    <property type="entry name" value="NTAN1"/>
</dbReference>
<comment type="caution">
    <text evidence="1">The sequence shown here is derived from an EMBL/GenBank/DDBJ whole genome shotgun (WGS) entry which is preliminary data.</text>
</comment>
<dbReference type="GO" id="GO:0006511">
    <property type="term" value="P:ubiquitin-dependent protein catabolic process"/>
    <property type="evidence" value="ECO:0007669"/>
    <property type="project" value="TreeGrafter"/>
</dbReference>
<name>A0AA40HQX0_CNENI</name>
<evidence type="ECO:0000313" key="2">
    <source>
        <dbReference type="Proteomes" id="UP001177744"/>
    </source>
</evidence>
<gene>
    <name evidence="1" type="ORF">QTO34_004771</name>
</gene>
<organism evidence="1 2">
    <name type="scientific">Cnephaeus nilssonii</name>
    <name type="common">Northern bat</name>
    <name type="synonym">Eptesicus nilssonii</name>
    <dbReference type="NCBI Taxonomy" id="3371016"/>
    <lineage>
        <taxon>Eukaryota</taxon>
        <taxon>Metazoa</taxon>
        <taxon>Chordata</taxon>
        <taxon>Craniata</taxon>
        <taxon>Vertebrata</taxon>
        <taxon>Euteleostomi</taxon>
        <taxon>Mammalia</taxon>
        <taxon>Eutheria</taxon>
        <taxon>Laurasiatheria</taxon>
        <taxon>Chiroptera</taxon>
        <taxon>Yangochiroptera</taxon>
        <taxon>Vespertilionidae</taxon>
        <taxon>Cnephaeus</taxon>
    </lineage>
</organism>
<accession>A0AA40HQX0</accession>
<dbReference type="PANTHER" id="PTHR12498:SF0">
    <property type="entry name" value="PROTEIN N-TERMINAL ASPARAGINE AMIDOHYDROLASE"/>
    <property type="match status" value="1"/>
</dbReference>
<proteinExistence type="predicted"/>
<dbReference type="Pfam" id="PF14736">
    <property type="entry name" value="N_Asn_amidohyd"/>
    <property type="match status" value="2"/>
</dbReference>
<dbReference type="Proteomes" id="UP001177744">
    <property type="component" value="Unassembled WGS sequence"/>
</dbReference>
<dbReference type="PANTHER" id="PTHR12498">
    <property type="entry name" value="N-TERMINAL ASPARAGINE AMIDOHYDROLASE"/>
    <property type="match status" value="1"/>
</dbReference>
<dbReference type="GO" id="GO:0005634">
    <property type="term" value="C:nucleus"/>
    <property type="evidence" value="ECO:0007669"/>
    <property type="project" value="TreeGrafter"/>
</dbReference>
<dbReference type="EMBL" id="JAULJE010000014">
    <property type="protein sequence ID" value="KAK1335187.1"/>
    <property type="molecule type" value="Genomic_DNA"/>
</dbReference>
<feature type="non-terminal residue" evidence="1">
    <location>
        <position position="188"/>
    </location>
</feature>
<evidence type="ECO:0000313" key="1">
    <source>
        <dbReference type="EMBL" id="KAK1335187.1"/>
    </source>
</evidence>
<reference evidence="1" key="1">
    <citation type="submission" date="2023-06" db="EMBL/GenBank/DDBJ databases">
        <title>Reference genome for the Northern bat (Eptesicus nilssonii), a most northern bat species.</title>
        <authorList>
            <person name="Laine V.N."/>
            <person name="Pulliainen A.T."/>
            <person name="Lilley T.M."/>
        </authorList>
    </citation>
    <scope>NUCLEOTIDE SEQUENCE</scope>
    <source>
        <strain evidence="1">BLF_Eptnil</strain>
        <tissue evidence="1">Kidney</tissue>
    </source>
</reference>
<keyword evidence="2" id="KW-1185">Reference proteome</keyword>
<sequence>MREHYRAHPLLEERATLLGGQSVHQVGPQGLLYVQQRELAVTTSKDGSTPTPGSDDATTCHIVVLRHTVCSRDNGQLSQKYTHQLLSEFDRQEDKIHLMTFYVTELNDLEENENHFPMIYGLAVNTESAEIHRASFQDCGPEELPAAPALAGGARCYPWPDSALATQGPLKRLLGKERIWTKKDQGRM</sequence>
<dbReference type="GO" id="GO:0008418">
    <property type="term" value="F:protein-N-terminal asparagine amidohydrolase activity"/>
    <property type="evidence" value="ECO:0007669"/>
    <property type="project" value="InterPro"/>
</dbReference>
<dbReference type="AlphaFoldDB" id="A0AA40HQX0"/>